<dbReference type="Pfam" id="PF00230">
    <property type="entry name" value="MIP"/>
    <property type="match status" value="1"/>
</dbReference>
<reference evidence="9 10" key="1">
    <citation type="submission" date="2018-07" db="EMBL/GenBank/DDBJ databases">
        <title>Leeuwenhoekiella genomics.</title>
        <authorList>
            <person name="Tahon G."/>
            <person name="Willems A."/>
        </authorList>
    </citation>
    <scope>NUCLEOTIDE SEQUENCE [LARGE SCALE GENOMIC DNA]</scope>
    <source>
        <strain evidence="9 10">R-50232</strain>
    </source>
</reference>
<keyword evidence="5 8" id="KW-1133">Transmembrane helix</keyword>
<gene>
    <name evidence="9" type="ORF">DSM04_103206</name>
</gene>
<comment type="subcellular location">
    <subcellularLocation>
        <location evidence="1">Membrane</location>
        <topology evidence="1">Multi-pass membrane protein</topology>
    </subcellularLocation>
</comment>
<evidence type="ECO:0000313" key="9">
    <source>
        <dbReference type="EMBL" id="RXG15318.1"/>
    </source>
</evidence>
<feature type="transmembrane region" description="Helical" evidence="8">
    <location>
        <begin position="37"/>
        <end position="55"/>
    </location>
</feature>
<accession>A0A4Q0NUW8</accession>
<evidence type="ECO:0000256" key="4">
    <source>
        <dbReference type="ARBA" id="ARBA00022692"/>
    </source>
</evidence>
<dbReference type="PANTHER" id="PTHR43829">
    <property type="entry name" value="AQUAPORIN OR AQUAGLYCEROPORIN RELATED"/>
    <property type="match status" value="1"/>
</dbReference>
<evidence type="ECO:0000256" key="2">
    <source>
        <dbReference type="ARBA" id="ARBA00006175"/>
    </source>
</evidence>
<keyword evidence="6 8" id="KW-0472">Membrane</keyword>
<dbReference type="Proteomes" id="UP000289821">
    <property type="component" value="Unassembled WGS sequence"/>
</dbReference>
<feature type="transmembrane region" description="Helical" evidence="8">
    <location>
        <begin position="82"/>
        <end position="104"/>
    </location>
</feature>
<evidence type="ECO:0000256" key="3">
    <source>
        <dbReference type="ARBA" id="ARBA00022448"/>
    </source>
</evidence>
<name>A0A4Q0NUW8_9FLAO</name>
<dbReference type="Gene3D" id="1.20.1080.10">
    <property type="entry name" value="Glycerol uptake facilitator protein"/>
    <property type="match status" value="1"/>
</dbReference>
<dbReference type="RefSeq" id="WP_128760909.1">
    <property type="nucleotide sequence ID" value="NZ_QOVI01000003.1"/>
</dbReference>
<keyword evidence="3 7" id="KW-0813">Transport</keyword>
<dbReference type="InterPro" id="IPR050363">
    <property type="entry name" value="MIP/Aquaporin"/>
</dbReference>
<dbReference type="PANTHER" id="PTHR43829:SF9">
    <property type="entry name" value="AQUAPORIN-9"/>
    <property type="match status" value="1"/>
</dbReference>
<evidence type="ECO:0000256" key="8">
    <source>
        <dbReference type="SAM" id="Phobius"/>
    </source>
</evidence>
<feature type="transmembrane region" description="Helical" evidence="8">
    <location>
        <begin position="179"/>
        <end position="199"/>
    </location>
</feature>
<sequence>MIKKREFLGELLGTFVMVLFGIGSVAVTILFDGYQSILQIALAWGIAVTLAIYLTRHLSNAHLNPAVTVAMIASKRMPVGKLVPYILAQFLGAFCAGLLLYLLFNPSIVAFESTNEILRGTPESVATAKMFGEFYTQAGSTAVVSLPLAIFAEGFGTFLLLLFIFGFTEGSNVGRPHHTMAPVFIGITVSIIICLLAPLTQCGINPARDFGPRLVAWMMGWGSAAFPDQVGGFFWVYILAPTVGGVIAGLFFTKIVEPAMHDKASQQL</sequence>
<dbReference type="PRINTS" id="PR00783">
    <property type="entry name" value="MINTRINSICP"/>
</dbReference>
<dbReference type="GO" id="GO:0005886">
    <property type="term" value="C:plasma membrane"/>
    <property type="evidence" value="ECO:0007669"/>
    <property type="project" value="TreeGrafter"/>
</dbReference>
<keyword evidence="4 7" id="KW-0812">Transmembrane</keyword>
<feature type="transmembrane region" description="Helical" evidence="8">
    <location>
        <begin position="12"/>
        <end position="31"/>
    </location>
</feature>
<comment type="similarity">
    <text evidence="2 7">Belongs to the MIP/aquaporin (TC 1.A.8) family.</text>
</comment>
<keyword evidence="10" id="KW-1185">Reference proteome</keyword>
<evidence type="ECO:0000313" key="10">
    <source>
        <dbReference type="Proteomes" id="UP000289821"/>
    </source>
</evidence>
<evidence type="ECO:0000256" key="6">
    <source>
        <dbReference type="ARBA" id="ARBA00023136"/>
    </source>
</evidence>
<dbReference type="NCBIfam" id="TIGR00861">
    <property type="entry name" value="MIP"/>
    <property type="match status" value="1"/>
</dbReference>
<dbReference type="GO" id="GO:0015254">
    <property type="term" value="F:glycerol channel activity"/>
    <property type="evidence" value="ECO:0007669"/>
    <property type="project" value="TreeGrafter"/>
</dbReference>
<dbReference type="InterPro" id="IPR022357">
    <property type="entry name" value="MIP_CS"/>
</dbReference>
<evidence type="ECO:0000256" key="5">
    <source>
        <dbReference type="ARBA" id="ARBA00022989"/>
    </source>
</evidence>
<proteinExistence type="inferred from homology"/>
<evidence type="ECO:0000256" key="7">
    <source>
        <dbReference type="RuleBase" id="RU000477"/>
    </source>
</evidence>
<dbReference type="OrthoDB" id="9807293at2"/>
<dbReference type="SUPFAM" id="SSF81338">
    <property type="entry name" value="Aquaporin-like"/>
    <property type="match status" value="1"/>
</dbReference>
<comment type="caution">
    <text evidence="9">The sequence shown here is derived from an EMBL/GenBank/DDBJ whole genome shotgun (WGS) entry which is preliminary data.</text>
</comment>
<feature type="transmembrane region" description="Helical" evidence="8">
    <location>
        <begin position="144"/>
        <end position="167"/>
    </location>
</feature>
<organism evidence="9 10">
    <name type="scientific">Leeuwenhoekiella aestuarii</name>
    <dbReference type="NCBI Taxonomy" id="2249426"/>
    <lineage>
        <taxon>Bacteria</taxon>
        <taxon>Pseudomonadati</taxon>
        <taxon>Bacteroidota</taxon>
        <taxon>Flavobacteriia</taxon>
        <taxon>Flavobacteriales</taxon>
        <taxon>Flavobacteriaceae</taxon>
        <taxon>Leeuwenhoekiella</taxon>
    </lineage>
</organism>
<evidence type="ECO:0000256" key="1">
    <source>
        <dbReference type="ARBA" id="ARBA00004141"/>
    </source>
</evidence>
<feature type="transmembrane region" description="Helical" evidence="8">
    <location>
        <begin position="234"/>
        <end position="253"/>
    </location>
</feature>
<dbReference type="EMBL" id="QOVI01000003">
    <property type="protein sequence ID" value="RXG15318.1"/>
    <property type="molecule type" value="Genomic_DNA"/>
</dbReference>
<dbReference type="AlphaFoldDB" id="A0A4Q0NUW8"/>
<protein>
    <submittedName>
        <fullName evidence="9">Glycerol uptake facilitator protein</fullName>
    </submittedName>
</protein>
<dbReference type="InterPro" id="IPR000425">
    <property type="entry name" value="MIP"/>
</dbReference>
<dbReference type="InterPro" id="IPR023271">
    <property type="entry name" value="Aquaporin-like"/>
</dbReference>
<dbReference type="PROSITE" id="PS00221">
    <property type="entry name" value="MIP"/>
    <property type="match status" value="1"/>
</dbReference>